<keyword evidence="2" id="KW-1185">Reference proteome</keyword>
<dbReference type="Proteomes" id="UP000306317">
    <property type="component" value="Unassembled WGS sequence"/>
</dbReference>
<reference evidence="1 2" key="1">
    <citation type="submission" date="2017-02" db="EMBL/GenBank/DDBJ databases">
        <title>Whole genome sequencing of Rhodanobacter lindaniclasticus DSM 17932.</title>
        <authorList>
            <person name="Kumar S."/>
            <person name="Patil P."/>
            <person name="Patil P.B."/>
        </authorList>
    </citation>
    <scope>NUCLEOTIDE SEQUENCE [LARGE SCALE GENOMIC DNA]</scope>
    <source>
        <strain evidence="1 2">DSM 17932</strain>
    </source>
</reference>
<comment type="caution">
    <text evidence="1">The sequence shown here is derived from an EMBL/GenBank/DDBJ whole genome shotgun (WGS) entry which is preliminary data.</text>
</comment>
<accession>A0A4S3KJF3</accession>
<evidence type="ECO:0000313" key="2">
    <source>
        <dbReference type="Proteomes" id="UP000306317"/>
    </source>
</evidence>
<dbReference type="OrthoDB" id="8672080at2"/>
<organism evidence="1 2">
    <name type="scientific">Rhodanobacter lindaniclasticus</name>
    <dbReference type="NCBI Taxonomy" id="75310"/>
    <lineage>
        <taxon>Bacteria</taxon>
        <taxon>Pseudomonadati</taxon>
        <taxon>Pseudomonadota</taxon>
        <taxon>Gammaproteobacteria</taxon>
        <taxon>Lysobacterales</taxon>
        <taxon>Rhodanobacteraceae</taxon>
        <taxon>Rhodanobacter</taxon>
    </lineage>
</organism>
<sequence>MALPVCIRDVKDVLDSKGLETPNLALLQATHQSYRALLLQPSGPIYADTQRIGHLDIAAAAARADSFLELAAQRGDQLVVTPEYFLPVSSLEKAAQGGPFPAEGALWVLGCESMTPAKLASFKADCVGPGHCDVIYEEDPFPAVQGNYFDPVAYCFVTRDAENTLKRVVLFQFKTAPSRDDHGFENKQLRCGRAIYRFEGKDGYIKLSTIICSDALDLGEDAAANKKLSDRTILIHIQLNPKPKQTDYRRYRNEVFRRSADTTNCDIVCLNWAQNVVEHDSSDHAPRSWKNESGSAWYVPQHRCSVKDEEVVSNEGKGLYYTWLHEKKRHVLHFHYDEAVFALTVPKVLQDGPAVHDVLIGPQLDTRFAWDTHAGAWLESTGCPETGWGEIITASPEVIAAFQSLQDVANRLHIERAISLSCGPHSMKEQWHRVDNLDVCRIPESEVVARATLQLDRDVAATQERQQRISRVAVLGHILRAVPLPAQIKDLGGGEASIAWSPNSPNTNVIKAGVRPALVAYLGENPPMEFVKRVGESAFELLRRENKDHKDRVAICYRTVAGVTKFADIKQQTDITYDGSSMASITGGQ</sequence>
<dbReference type="RefSeq" id="WP_136257693.1">
    <property type="nucleotide sequence ID" value="NZ_MWIO01000015.1"/>
</dbReference>
<proteinExistence type="predicted"/>
<dbReference type="SUPFAM" id="SSF56317">
    <property type="entry name" value="Carbon-nitrogen hydrolase"/>
    <property type="match status" value="1"/>
</dbReference>
<gene>
    <name evidence="1" type="ORF">B1991_05400</name>
</gene>
<dbReference type="EMBL" id="MWIO01000015">
    <property type="protein sequence ID" value="THD08488.1"/>
    <property type="molecule type" value="Genomic_DNA"/>
</dbReference>
<dbReference type="AlphaFoldDB" id="A0A4S3KJF3"/>
<protein>
    <submittedName>
        <fullName evidence="1">Uncharacterized protein</fullName>
    </submittedName>
</protein>
<name>A0A4S3KJF3_9GAMM</name>
<evidence type="ECO:0000313" key="1">
    <source>
        <dbReference type="EMBL" id="THD08488.1"/>
    </source>
</evidence>
<dbReference type="InterPro" id="IPR036526">
    <property type="entry name" value="C-N_Hydrolase_sf"/>
</dbReference>